<feature type="transmembrane region" description="Helical" evidence="1">
    <location>
        <begin position="243"/>
        <end position="268"/>
    </location>
</feature>
<feature type="transmembrane region" description="Helical" evidence="1">
    <location>
        <begin position="336"/>
        <end position="355"/>
    </location>
</feature>
<feature type="transmembrane region" description="Helical" evidence="1">
    <location>
        <begin position="117"/>
        <end position="134"/>
    </location>
</feature>
<feature type="transmembrane region" description="Helical" evidence="1">
    <location>
        <begin position="170"/>
        <end position="191"/>
    </location>
</feature>
<dbReference type="KEGG" id="pgu:PGUG_02913"/>
<accession>A5DI12</accession>
<proteinExistence type="predicted"/>
<dbReference type="RefSeq" id="XP_001485184.2">
    <property type="nucleotide sequence ID" value="XM_001485134.1"/>
</dbReference>
<reference evidence="2 3" key="1">
    <citation type="journal article" date="2009" name="Nature">
        <title>Evolution of pathogenicity and sexual reproduction in eight Candida genomes.</title>
        <authorList>
            <person name="Butler G."/>
            <person name="Rasmussen M.D."/>
            <person name="Lin M.F."/>
            <person name="Santos M.A."/>
            <person name="Sakthikumar S."/>
            <person name="Munro C.A."/>
            <person name="Rheinbay E."/>
            <person name="Grabherr M."/>
            <person name="Forche A."/>
            <person name="Reedy J.L."/>
            <person name="Agrafioti I."/>
            <person name="Arnaud M.B."/>
            <person name="Bates S."/>
            <person name="Brown A.J."/>
            <person name="Brunke S."/>
            <person name="Costanzo M.C."/>
            <person name="Fitzpatrick D.A."/>
            <person name="de Groot P.W."/>
            <person name="Harris D."/>
            <person name="Hoyer L.L."/>
            <person name="Hube B."/>
            <person name="Klis F.M."/>
            <person name="Kodira C."/>
            <person name="Lennard N."/>
            <person name="Logue M.E."/>
            <person name="Martin R."/>
            <person name="Neiman A.M."/>
            <person name="Nikolaou E."/>
            <person name="Quail M.A."/>
            <person name="Quinn J."/>
            <person name="Santos M.C."/>
            <person name="Schmitzberger F.F."/>
            <person name="Sherlock G."/>
            <person name="Shah P."/>
            <person name="Silverstein K.A."/>
            <person name="Skrzypek M.S."/>
            <person name="Soll D."/>
            <person name="Staggs R."/>
            <person name="Stansfield I."/>
            <person name="Stumpf M.P."/>
            <person name="Sudbery P.E."/>
            <person name="Srikantha T."/>
            <person name="Zeng Q."/>
            <person name="Berman J."/>
            <person name="Berriman M."/>
            <person name="Heitman J."/>
            <person name="Gow N.A."/>
            <person name="Lorenz M.C."/>
            <person name="Birren B.W."/>
            <person name="Kellis M."/>
            <person name="Cuomo C.A."/>
        </authorList>
    </citation>
    <scope>NUCLEOTIDE SEQUENCE [LARGE SCALE GENOMIC DNA]</scope>
    <source>
        <strain evidence="3">ATCC 6260 / CBS 566 / DSM 6381 / JCM 1539 / NBRC 10279 / NRRL Y-324</strain>
    </source>
</reference>
<evidence type="ECO:0000313" key="2">
    <source>
        <dbReference type="EMBL" id="EDK38815.2"/>
    </source>
</evidence>
<name>A5DI12_PICGU</name>
<dbReference type="VEuPathDB" id="FungiDB:PGUG_02913"/>
<sequence>MSDIKTFEVETASRNHTYQIASILLSMAAVSWYHYRVRKHSNRAAFAKFACGASAMALWNVLQTMLCSQVLFSVATMVRYKKVIDDEGPKVPWTYSSSLHNDDVKSKINYFCLLKDLRMTVVSVISVACFYFLTRTGVKHLREHSEEVSEKEEREYEQQFEKSERISKRALIATSILVLVLSTQFIPAGLLLSSSSILYESEWFVLRYDHIYFTMFAMFALVNCRIIYRWMKRKSSLFFKGALMVPLGFIWTYCSCILFVALAAMILFNDTLVNICTLKFIANDMHENYQVTSQEHLYKISTFSSFVLAYMSHTAGPQDSFTKDFTGIRDIFENSWLVLNMAYLVVLPWLLFVVVDHRYSTQRKHIV</sequence>
<organism evidence="2 3">
    <name type="scientific">Meyerozyma guilliermondii (strain ATCC 6260 / CBS 566 / DSM 6381 / JCM 1539 / NBRC 10279 / NRRL Y-324)</name>
    <name type="common">Yeast</name>
    <name type="synonym">Candida guilliermondii</name>
    <dbReference type="NCBI Taxonomy" id="294746"/>
    <lineage>
        <taxon>Eukaryota</taxon>
        <taxon>Fungi</taxon>
        <taxon>Dikarya</taxon>
        <taxon>Ascomycota</taxon>
        <taxon>Saccharomycotina</taxon>
        <taxon>Pichiomycetes</taxon>
        <taxon>Debaryomycetaceae</taxon>
        <taxon>Meyerozyma</taxon>
    </lineage>
</organism>
<dbReference type="AlphaFoldDB" id="A5DI12"/>
<keyword evidence="1" id="KW-0812">Transmembrane</keyword>
<dbReference type="GeneID" id="5126517"/>
<keyword evidence="1" id="KW-1133">Transmembrane helix</keyword>
<dbReference type="HOGENOM" id="CLU_754617_0_0_1"/>
<feature type="transmembrane region" description="Helical" evidence="1">
    <location>
        <begin position="16"/>
        <end position="33"/>
    </location>
</feature>
<evidence type="ECO:0000256" key="1">
    <source>
        <dbReference type="SAM" id="Phobius"/>
    </source>
</evidence>
<dbReference type="InParanoid" id="A5DI12"/>
<keyword evidence="1" id="KW-0472">Membrane</keyword>
<keyword evidence="3" id="KW-1185">Reference proteome</keyword>
<dbReference type="OMA" id="ANDMHEN"/>
<dbReference type="EMBL" id="CH408157">
    <property type="protein sequence ID" value="EDK38815.2"/>
    <property type="molecule type" value="Genomic_DNA"/>
</dbReference>
<dbReference type="OrthoDB" id="4013630at2759"/>
<dbReference type="Proteomes" id="UP000001997">
    <property type="component" value="Unassembled WGS sequence"/>
</dbReference>
<feature type="transmembrane region" description="Helical" evidence="1">
    <location>
        <begin position="211"/>
        <end position="231"/>
    </location>
</feature>
<gene>
    <name evidence="2" type="ORF">PGUG_02913</name>
</gene>
<protein>
    <submittedName>
        <fullName evidence="2">Uncharacterized protein</fullName>
    </submittedName>
</protein>
<evidence type="ECO:0000313" key="3">
    <source>
        <dbReference type="Proteomes" id="UP000001997"/>
    </source>
</evidence>